<reference evidence="6 7" key="1">
    <citation type="submission" date="2014-09" db="EMBL/GenBank/DDBJ databases">
        <authorList>
            <person name="Martin A.A."/>
        </authorList>
    </citation>
    <scope>NUCLEOTIDE SEQUENCE</scope>
    <source>
        <strain evidence="7">ED321</strain>
        <strain evidence="6">ED321 Heterogonic</strain>
    </source>
</reference>
<evidence type="ECO:0000256" key="3">
    <source>
        <dbReference type="ARBA" id="ARBA00023235"/>
    </source>
</evidence>
<dbReference type="EC" id="5.4.99.12" evidence="4"/>
<evidence type="ECO:0000313" key="7">
    <source>
        <dbReference type="Proteomes" id="UP000035682"/>
    </source>
</evidence>
<name>A0A090LHE5_STRRB</name>
<evidence type="ECO:0000256" key="1">
    <source>
        <dbReference type="ARBA" id="ARBA00009375"/>
    </source>
</evidence>
<dbReference type="OrthoDB" id="271910at2759"/>
<dbReference type="GO" id="GO:0031119">
    <property type="term" value="P:tRNA pseudouridine synthesis"/>
    <property type="evidence" value="ECO:0007669"/>
    <property type="project" value="TreeGrafter"/>
</dbReference>
<dbReference type="CTD" id="36379290"/>
<keyword evidence="3 4" id="KW-0413">Isomerase</keyword>
<proteinExistence type="inferred from homology"/>
<dbReference type="GO" id="GO:0160147">
    <property type="term" value="F:tRNA pseudouridine(38-40) synthase activity"/>
    <property type="evidence" value="ECO:0007669"/>
    <property type="project" value="UniProtKB-EC"/>
</dbReference>
<dbReference type="RefSeq" id="XP_024506125.1">
    <property type="nucleotide sequence ID" value="XM_024652560.1"/>
</dbReference>
<reference evidence="8" key="2">
    <citation type="submission" date="2020-12" db="UniProtKB">
        <authorList>
            <consortium name="WormBaseParasite"/>
        </authorList>
    </citation>
    <scope>IDENTIFICATION</scope>
</reference>
<dbReference type="EMBL" id="LN609529">
    <property type="protein sequence ID" value="CEF66925.1"/>
    <property type="molecule type" value="Genomic_DNA"/>
</dbReference>
<protein>
    <recommendedName>
        <fullName evidence="4">tRNA pseudouridine synthase</fullName>
        <ecNumber evidence="4">5.4.99.12</ecNumber>
    </recommendedName>
</protein>
<evidence type="ECO:0000259" key="5">
    <source>
        <dbReference type="Pfam" id="PF01416"/>
    </source>
</evidence>
<dbReference type="GO" id="GO:0003723">
    <property type="term" value="F:RNA binding"/>
    <property type="evidence" value="ECO:0007669"/>
    <property type="project" value="InterPro"/>
</dbReference>
<comment type="catalytic activity">
    <reaction evidence="4">
        <text>uridine(38/39/40) in tRNA = pseudouridine(38/39/40) in tRNA</text>
        <dbReference type="Rhea" id="RHEA:22376"/>
        <dbReference type="Rhea" id="RHEA-COMP:10085"/>
        <dbReference type="Rhea" id="RHEA-COMP:10087"/>
        <dbReference type="ChEBI" id="CHEBI:65314"/>
        <dbReference type="ChEBI" id="CHEBI:65315"/>
        <dbReference type="EC" id="5.4.99.12"/>
    </reaction>
</comment>
<evidence type="ECO:0000256" key="4">
    <source>
        <dbReference type="RuleBase" id="RU003792"/>
    </source>
</evidence>
<keyword evidence="2 4" id="KW-0819">tRNA processing</keyword>
<keyword evidence="7" id="KW-1185">Reference proteome</keyword>
<dbReference type="Gene3D" id="3.30.70.660">
    <property type="entry name" value="Pseudouridine synthase I, catalytic domain, C-terminal subdomain"/>
    <property type="match status" value="1"/>
</dbReference>
<dbReference type="InterPro" id="IPR020094">
    <property type="entry name" value="TruA/RsuA/RluB/E/F_N"/>
</dbReference>
<dbReference type="PANTHER" id="PTHR11142:SF0">
    <property type="entry name" value="TRNA PSEUDOURIDINE SYNTHASE-LIKE 1"/>
    <property type="match status" value="1"/>
</dbReference>
<evidence type="ECO:0000313" key="9">
    <source>
        <dbReference type="WormBase" id="SRAE_2000159100"/>
    </source>
</evidence>
<dbReference type="AlphaFoldDB" id="A0A090LHE5"/>
<sequence>MGSRYLLRICYDGSRFTEMAKNPNRTSVISTLEKVISSIAFNGHSSEVFCSPSSRTDAGVHALNNAVLLRLPQSKDLVSNKEEFLNEYCHRVALGFSCRQHVSYRIYTYRLAIAKNFDIFYNRKKFPSLVCSTERDYSWILPPGFNTGKAQEACNMLKGVHNMASFFKHSCRDRNEILASVGIGKAKVLDNNFYDYVNISIVSRSFVRQQIRRMLSLIVEYSYGKINTSTIKYFLNNPNPSNFYKLKVCVAPPNGLFLTDVVYDPRMFTQPIPYCISPWDPRKGEEELDDLILKDP</sequence>
<evidence type="ECO:0000313" key="8">
    <source>
        <dbReference type="WBParaSite" id="SRAE_2000159100.1"/>
    </source>
</evidence>
<evidence type="ECO:0000256" key="2">
    <source>
        <dbReference type="ARBA" id="ARBA00022694"/>
    </source>
</evidence>
<dbReference type="PANTHER" id="PTHR11142">
    <property type="entry name" value="PSEUDOURIDYLATE SYNTHASE"/>
    <property type="match status" value="1"/>
</dbReference>
<dbReference type="GeneID" id="36379290"/>
<dbReference type="OMA" id="FCIRRSV"/>
<accession>A0A090LHE5</accession>
<dbReference type="Gene3D" id="3.30.70.580">
    <property type="entry name" value="Pseudouridine synthase I, catalytic domain, N-terminal subdomain"/>
    <property type="match status" value="1"/>
</dbReference>
<gene>
    <name evidence="6 8 9" type="ORF">SRAE_2000159100</name>
</gene>
<dbReference type="SUPFAM" id="SSF55120">
    <property type="entry name" value="Pseudouridine synthase"/>
    <property type="match status" value="1"/>
</dbReference>
<dbReference type="Pfam" id="PF01416">
    <property type="entry name" value="PseudoU_synth_1"/>
    <property type="match status" value="1"/>
</dbReference>
<dbReference type="WormBase" id="SRAE_2000159100">
    <property type="protein sequence ID" value="SRP09660"/>
    <property type="gene ID" value="WBGene00261796"/>
</dbReference>
<feature type="domain" description="Pseudouridine synthase I TruA alpha/beta" evidence="5">
    <location>
        <begin position="153"/>
        <end position="264"/>
    </location>
</feature>
<dbReference type="InterPro" id="IPR020097">
    <property type="entry name" value="PsdUridine_synth_TruA_a/b_dom"/>
</dbReference>
<dbReference type="InterPro" id="IPR001406">
    <property type="entry name" value="PsdUridine_synth_TruA"/>
</dbReference>
<dbReference type="InterPro" id="IPR020103">
    <property type="entry name" value="PsdUridine_synth_cat_dom_sf"/>
</dbReference>
<evidence type="ECO:0000313" key="6">
    <source>
        <dbReference type="EMBL" id="CEF66925.1"/>
    </source>
</evidence>
<dbReference type="STRING" id="34506.A0A090LHE5"/>
<dbReference type="InterPro" id="IPR020095">
    <property type="entry name" value="PsdUridine_synth_TruA_C"/>
</dbReference>
<organism evidence="6">
    <name type="scientific">Strongyloides ratti</name>
    <name type="common">Parasitic roundworm</name>
    <dbReference type="NCBI Taxonomy" id="34506"/>
    <lineage>
        <taxon>Eukaryota</taxon>
        <taxon>Metazoa</taxon>
        <taxon>Ecdysozoa</taxon>
        <taxon>Nematoda</taxon>
        <taxon>Chromadorea</taxon>
        <taxon>Rhabditida</taxon>
        <taxon>Tylenchina</taxon>
        <taxon>Panagrolaimomorpha</taxon>
        <taxon>Strongyloidoidea</taxon>
        <taxon>Strongyloididae</taxon>
        <taxon>Strongyloides</taxon>
    </lineage>
</organism>
<dbReference type="Proteomes" id="UP000035682">
    <property type="component" value="Unplaced"/>
</dbReference>
<dbReference type="WBParaSite" id="SRAE_2000159100.1">
    <property type="protein sequence ID" value="SRAE_2000159100.1"/>
    <property type="gene ID" value="WBGene00261796"/>
</dbReference>
<comment type="similarity">
    <text evidence="1 4">Belongs to the tRNA pseudouridine synthase TruA family.</text>
</comment>